<evidence type="ECO:0000259" key="2">
    <source>
        <dbReference type="PROSITE" id="PS51043"/>
    </source>
</evidence>
<evidence type="ECO:0000313" key="3">
    <source>
        <dbReference type="EMBL" id="CAF9936010.1"/>
    </source>
</evidence>
<dbReference type="PANTHER" id="PTHR23509:SF10">
    <property type="entry name" value="LD21067P"/>
    <property type="match status" value="1"/>
</dbReference>
<dbReference type="PANTHER" id="PTHR23509">
    <property type="entry name" value="PA-PL1 PHOSPHOLIPASE FAMILY"/>
    <property type="match status" value="1"/>
</dbReference>
<dbReference type="OrthoDB" id="431378at2759"/>
<dbReference type="AlphaFoldDB" id="A0A8H3IW20"/>
<dbReference type="Pfam" id="PF02862">
    <property type="entry name" value="DDHD"/>
    <property type="match status" value="1"/>
</dbReference>
<reference evidence="3" key="1">
    <citation type="submission" date="2021-03" db="EMBL/GenBank/DDBJ databases">
        <authorList>
            <person name="Tagirdzhanova G."/>
        </authorList>
    </citation>
    <scope>NUCLEOTIDE SEQUENCE</scope>
</reference>
<name>A0A8H3IW20_9LECA</name>
<feature type="compositionally biased region" description="Basic and acidic residues" evidence="1">
    <location>
        <begin position="77"/>
        <end position="86"/>
    </location>
</feature>
<keyword evidence="4" id="KW-1185">Reference proteome</keyword>
<dbReference type="Pfam" id="PF23465">
    <property type="entry name" value="DUF7131"/>
    <property type="match status" value="1"/>
</dbReference>
<feature type="compositionally biased region" description="Basic and acidic residues" evidence="1">
    <location>
        <begin position="47"/>
        <end position="57"/>
    </location>
</feature>
<feature type="region of interest" description="Disordered" evidence="1">
    <location>
        <begin position="183"/>
        <end position="216"/>
    </location>
</feature>
<dbReference type="InterPro" id="IPR057826">
    <property type="entry name" value="WWE_C20G8.02"/>
</dbReference>
<protein>
    <recommendedName>
        <fullName evidence="2">DDHD domain-containing protein</fullName>
    </recommendedName>
</protein>
<comment type="caution">
    <text evidence="3">The sequence shown here is derived from an EMBL/GenBank/DDBJ whole genome shotgun (WGS) entry which is preliminary data.</text>
</comment>
<dbReference type="InterPro" id="IPR058055">
    <property type="entry name" value="PA-PLA1"/>
</dbReference>
<sequence length="912" mass="101671">MSKQSPKRKPLPIDQSKDTKPLPTPKKYAAFSDRDSRSVETAFQKMVADELDKRRDQSPTGDIGDPGSRQQYGTYTKDGDGGDHENANTGKTHGSRGNTSINEATSSEKGGMVKVPVNEDFLFDVDIEARELAPTYWLGPIYDVRRGSWFYQEGSSLRPCDENLAIQLEEGYLKVKPWRNELLQPSPSPKSRPVSMSAADVQKSTGVTEKSKEEPSIPVKFELQTQRLFGAYMNSMVTYQDAMTAWLLTDDFLSRMSSTVYQRFAGGGHLGGVKVVRGYSEAEKAKETKKDGDGLGTKKNEAAMDNTKRRSESPNVDKESSDHDQLKRSISAAQQEPRLVTLERQLSSFSDDPAKQEEERRQADEDEIKEDYKDADSQDQGREIEHLILVTHGIGQRLGLRMESINFIHDVNVLRKTLKSVYETSPDLQALNSEVDKLPKNCRVQVLPVVWRHLLDFPKQSFKQNEREQDLTDNDVFGEDDEYPSLENITVEGVPAIRNLITDLALDILLYQSAYREHIAGIVQRECNRVYELFIQRNPSFNGKVSMIGHSLGSAILFDILCHQKDINIAPQGFYRHKQPGSRSSPMAKNLETSDLGLKFDVEDFFCLGSPLGLYQMLKGRRIAARQTIGGIVAQSPLNPDSLDDPFLGAASRQTSNVDSGREGDILSITVSSPKCQQLYNIFHPADPIAYRIEPLISRAMSSMKPQVLPYTKKGIFGVQGQGLTNIGARVGQSVSGLWSNFTSGMASSLLNRSLGLTGEGQLSSSTAMHAPQIQRKESPAPGAGTNVAAGGSVSQQEENPEHPPTLIDSEIETLYAGFEKRRKSYQSDETRDLGESAAWMEAEERSRRLKREEAKVRALNSNGRVDFSVQEGLLDISLWASIASHLSYWADEDVSHFMISQLLSRQRVIKR</sequence>
<dbReference type="InterPro" id="IPR004177">
    <property type="entry name" value="DDHD_dom"/>
</dbReference>
<feature type="region of interest" description="Disordered" evidence="1">
    <location>
        <begin position="761"/>
        <end position="808"/>
    </location>
</feature>
<dbReference type="EMBL" id="CAJPDT010000087">
    <property type="protein sequence ID" value="CAF9936010.1"/>
    <property type="molecule type" value="Genomic_DNA"/>
</dbReference>
<feature type="domain" description="DDHD" evidence="2">
    <location>
        <begin position="598"/>
        <end position="905"/>
    </location>
</feature>
<dbReference type="GO" id="GO:0046872">
    <property type="term" value="F:metal ion binding"/>
    <property type="evidence" value="ECO:0007669"/>
    <property type="project" value="InterPro"/>
</dbReference>
<feature type="region of interest" description="Disordered" evidence="1">
    <location>
        <begin position="1"/>
        <end position="112"/>
    </location>
</feature>
<feature type="compositionally biased region" description="Basic and acidic residues" evidence="1">
    <location>
        <begin position="370"/>
        <end position="379"/>
    </location>
</feature>
<dbReference type="Pfam" id="PF23463">
    <property type="entry name" value="WWE_2"/>
    <property type="match status" value="1"/>
</dbReference>
<evidence type="ECO:0000256" key="1">
    <source>
        <dbReference type="SAM" id="MobiDB-lite"/>
    </source>
</evidence>
<gene>
    <name evidence="3" type="ORF">IMSHALPRED_010430</name>
</gene>
<dbReference type="GO" id="GO:0004620">
    <property type="term" value="F:phospholipase activity"/>
    <property type="evidence" value="ECO:0007669"/>
    <property type="project" value="TreeGrafter"/>
</dbReference>
<organism evidence="3 4">
    <name type="scientific">Imshaugia aleurites</name>
    <dbReference type="NCBI Taxonomy" id="172621"/>
    <lineage>
        <taxon>Eukaryota</taxon>
        <taxon>Fungi</taxon>
        <taxon>Dikarya</taxon>
        <taxon>Ascomycota</taxon>
        <taxon>Pezizomycotina</taxon>
        <taxon>Lecanoromycetes</taxon>
        <taxon>OSLEUM clade</taxon>
        <taxon>Lecanoromycetidae</taxon>
        <taxon>Lecanorales</taxon>
        <taxon>Lecanorineae</taxon>
        <taxon>Parmeliaceae</taxon>
        <taxon>Imshaugia</taxon>
    </lineage>
</organism>
<feature type="compositionally biased region" description="Polar residues" evidence="1">
    <location>
        <begin position="87"/>
        <end position="108"/>
    </location>
</feature>
<feature type="region of interest" description="Disordered" evidence="1">
    <location>
        <begin position="282"/>
        <end position="379"/>
    </location>
</feature>
<dbReference type="Proteomes" id="UP000664534">
    <property type="component" value="Unassembled WGS sequence"/>
</dbReference>
<dbReference type="InterPro" id="IPR055555">
    <property type="entry name" value="PA-PLA1_DUF7131"/>
</dbReference>
<feature type="compositionally biased region" description="Basic and acidic residues" evidence="1">
    <location>
        <begin position="352"/>
        <end position="363"/>
    </location>
</feature>
<feature type="compositionally biased region" description="Basic residues" evidence="1">
    <location>
        <begin position="1"/>
        <end position="10"/>
    </location>
</feature>
<dbReference type="SMART" id="SM01127">
    <property type="entry name" value="DDHD"/>
    <property type="match status" value="1"/>
</dbReference>
<dbReference type="GO" id="GO:0005737">
    <property type="term" value="C:cytoplasm"/>
    <property type="evidence" value="ECO:0007669"/>
    <property type="project" value="TreeGrafter"/>
</dbReference>
<proteinExistence type="predicted"/>
<accession>A0A8H3IW20</accession>
<feature type="compositionally biased region" description="Basic and acidic residues" evidence="1">
    <location>
        <begin position="282"/>
        <end position="327"/>
    </location>
</feature>
<dbReference type="PROSITE" id="PS51043">
    <property type="entry name" value="DDHD"/>
    <property type="match status" value="1"/>
</dbReference>
<evidence type="ECO:0000313" key="4">
    <source>
        <dbReference type="Proteomes" id="UP000664534"/>
    </source>
</evidence>